<evidence type="ECO:0000313" key="2">
    <source>
        <dbReference type="Proteomes" id="UP000186594"/>
    </source>
</evidence>
<dbReference type="EMBL" id="LXFE01003014">
    <property type="protein sequence ID" value="OLL22603.1"/>
    <property type="molecule type" value="Genomic_DNA"/>
</dbReference>
<reference evidence="1 2" key="1">
    <citation type="submission" date="2016-04" db="EMBL/GenBank/DDBJ databases">
        <title>Evolutionary innovation and constraint leading to complex multicellularity in the Ascomycota.</title>
        <authorList>
            <person name="Cisse O."/>
            <person name="Nguyen A."/>
            <person name="Hewitt D.A."/>
            <person name="Jedd G."/>
            <person name="Stajich J.E."/>
        </authorList>
    </citation>
    <scope>NUCLEOTIDE SEQUENCE [LARGE SCALE GENOMIC DNA]</scope>
    <source>
        <strain evidence="1 2">DAH-3</strain>
    </source>
</reference>
<gene>
    <name evidence="1" type="ORF">NEOLI_005034</name>
</gene>
<sequence length="61" mass="6977">MPKSIGKESLLLLRSGSLEHQRCLAYSTTAVLFFLTITTVKDDFYIKIGFKISYRPILRVP</sequence>
<name>A0A1U7LJ31_NEOID</name>
<comment type="caution">
    <text evidence="1">The sequence shown here is derived from an EMBL/GenBank/DDBJ whole genome shotgun (WGS) entry which is preliminary data.</text>
</comment>
<protein>
    <submittedName>
        <fullName evidence="1">Uncharacterized protein</fullName>
    </submittedName>
</protein>
<dbReference type="Proteomes" id="UP000186594">
    <property type="component" value="Unassembled WGS sequence"/>
</dbReference>
<organism evidence="1 2">
    <name type="scientific">Neolecta irregularis (strain DAH-3)</name>
    <dbReference type="NCBI Taxonomy" id="1198029"/>
    <lineage>
        <taxon>Eukaryota</taxon>
        <taxon>Fungi</taxon>
        <taxon>Dikarya</taxon>
        <taxon>Ascomycota</taxon>
        <taxon>Taphrinomycotina</taxon>
        <taxon>Neolectales</taxon>
        <taxon>Neolectaceae</taxon>
        <taxon>Neolecta</taxon>
    </lineage>
</organism>
<evidence type="ECO:0000313" key="1">
    <source>
        <dbReference type="EMBL" id="OLL22603.1"/>
    </source>
</evidence>
<proteinExistence type="predicted"/>
<dbReference type="AlphaFoldDB" id="A0A1U7LJ31"/>
<keyword evidence="2" id="KW-1185">Reference proteome</keyword>
<accession>A0A1U7LJ31</accession>